<dbReference type="EMBL" id="PISJ01000021">
    <property type="protein sequence ID" value="PKF31531.1"/>
    <property type="molecule type" value="Genomic_DNA"/>
</dbReference>
<feature type="signal peptide" evidence="1">
    <location>
        <begin position="1"/>
        <end position="20"/>
    </location>
</feature>
<dbReference type="Proteomes" id="UP000233553">
    <property type="component" value="Unassembled WGS sequence"/>
</dbReference>
<name>A0A2N0WAK9_9GAMM</name>
<keyword evidence="1" id="KW-0732">Signal</keyword>
<proteinExistence type="predicted"/>
<gene>
    <name evidence="3" type="ORF">ACI8B_240009</name>
    <name evidence="2" type="ORF">CW311_18765</name>
</gene>
<accession>A0A2N0WAK9</accession>
<reference evidence="2 4" key="1">
    <citation type="submission" date="2017-12" db="EMBL/GenBank/DDBJ databases">
        <title>Draft Genome sequences of multiple microbial strains isolated from spacecraft associated surfaces.</title>
        <authorList>
            <person name="Seuylemezian A."/>
            <person name="Vaishampayan P."/>
            <person name="Venkateswaran K."/>
        </authorList>
    </citation>
    <scope>NUCLEOTIDE SEQUENCE [LARGE SCALE GENOMIC DNA]</scope>
    <source>
        <strain evidence="2 4">2P01AA</strain>
    </source>
</reference>
<evidence type="ECO:0000313" key="4">
    <source>
        <dbReference type="Proteomes" id="UP000233553"/>
    </source>
</evidence>
<evidence type="ECO:0000313" key="2">
    <source>
        <dbReference type="EMBL" id="PKF31531.1"/>
    </source>
</evidence>
<accession>A0A653K4G9</accession>
<dbReference type="AlphaFoldDB" id="A0A2N0WAK9"/>
<evidence type="ECO:0000313" key="3">
    <source>
        <dbReference type="EMBL" id="VXA55683.1"/>
    </source>
</evidence>
<sequence>MMKQTLWLCLFLSVCVQAYASNEYYCFADGKKSILLVSPEYQKIQSIKYYPYLKNIKLSAPVHIEEVEMGEFAQPEVYRTMNELIDGKVTGQYTFMTQGYILYGASYRNLKTKKQTHFEQVSLNLKGISCL</sequence>
<dbReference type="Proteomes" id="UP000430404">
    <property type="component" value="Unassembled WGS sequence"/>
</dbReference>
<reference evidence="3 5" key="2">
    <citation type="submission" date="2019-10" db="EMBL/GenBank/DDBJ databases">
        <authorList>
            <person name="Karimi E."/>
        </authorList>
    </citation>
    <scope>NUCLEOTIDE SEQUENCE [LARGE SCALE GENOMIC DNA]</scope>
    <source>
        <strain evidence="3">Acinetobacter sp. 8BE</strain>
    </source>
</reference>
<evidence type="ECO:0000313" key="5">
    <source>
        <dbReference type="Proteomes" id="UP000430404"/>
    </source>
</evidence>
<protein>
    <submittedName>
        <fullName evidence="2">Uncharacterized protein</fullName>
    </submittedName>
</protein>
<feature type="chain" id="PRO_5036045211" evidence="1">
    <location>
        <begin position="21"/>
        <end position="131"/>
    </location>
</feature>
<organism evidence="2 4">
    <name type="scientific">Acinetobacter proteolyticus</name>
    <dbReference type="NCBI Taxonomy" id="1776741"/>
    <lineage>
        <taxon>Bacteria</taxon>
        <taxon>Pseudomonadati</taxon>
        <taxon>Pseudomonadota</taxon>
        <taxon>Gammaproteobacteria</taxon>
        <taxon>Moraxellales</taxon>
        <taxon>Moraxellaceae</taxon>
        <taxon>Acinetobacter</taxon>
    </lineage>
</organism>
<dbReference type="RefSeq" id="WP_101237485.1">
    <property type="nucleotide sequence ID" value="NZ_LR732744.1"/>
</dbReference>
<evidence type="ECO:0000256" key="1">
    <source>
        <dbReference type="SAM" id="SignalP"/>
    </source>
</evidence>
<dbReference type="EMBL" id="CABWKZ010000017">
    <property type="protein sequence ID" value="VXA55683.1"/>
    <property type="molecule type" value="Genomic_DNA"/>
</dbReference>